<evidence type="ECO:0000313" key="3">
    <source>
        <dbReference type="Proteomes" id="UP001595956"/>
    </source>
</evidence>
<evidence type="ECO:0000259" key="1">
    <source>
        <dbReference type="PROSITE" id="PS51186"/>
    </source>
</evidence>
<name>A0ABW0MUN3_9ACTN</name>
<gene>
    <name evidence="2" type="ORF">ACFPKY_00660</name>
</gene>
<accession>A0ABW0MUN3</accession>
<dbReference type="Gene3D" id="3.40.630.30">
    <property type="match status" value="1"/>
</dbReference>
<dbReference type="EMBL" id="JBHSMD010000001">
    <property type="protein sequence ID" value="MFC5491586.1"/>
    <property type="molecule type" value="Genomic_DNA"/>
</dbReference>
<dbReference type="SUPFAM" id="SSF55729">
    <property type="entry name" value="Acyl-CoA N-acyltransferases (Nat)"/>
    <property type="match status" value="2"/>
</dbReference>
<dbReference type="PROSITE" id="PS51186">
    <property type="entry name" value="GNAT"/>
    <property type="match status" value="1"/>
</dbReference>
<dbReference type="RefSeq" id="WP_345180820.1">
    <property type="nucleotide sequence ID" value="NZ_BAABFQ010000008.1"/>
</dbReference>
<protein>
    <submittedName>
        <fullName evidence="2">GNAT family N-acetyltransferase</fullName>
        <ecNumber evidence="2">2.3.-.-</ecNumber>
    </submittedName>
</protein>
<dbReference type="EC" id="2.3.-.-" evidence="2"/>
<reference evidence="3" key="1">
    <citation type="journal article" date="2019" name="Int. J. Syst. Evol. Microbiol.">
        <title>The Global Catalogue of Microorganisms (GCM) 10K type strain sequencing project: providing services to taxonomists for standard genome sequencing and annotation.</title>
        <authorList>
            <consortium name="The Broad Institute Genomics Platform"/>
            <consortium name="The Broad Institute Genome Sequencing Center for Infectious Disease"/>
            <person name="Wu L."/>
            <person name="Ma J."/>
        </authorList>
    </citation>
    <scope>NUCLEOTIDE SEQUENCE [LARGE SCALE GENOMIC DNA]</scope>
    <source>
        <strain evidence="3">KACC 13778</strain>
    </source>
</reference>
<evidence type="ECO:0000313" key="2">
    <source>
        <dbReference type="EMBL" id="MFC5491586.1"/>
    </source>
</evidence>
<comment type="caution">
    <text evidence="2">The sequence shown here is derived from an EMBL/GenBank/DDBJ whole genome shotgun (WGS) entry which is preliminary data.</text>
</comment>
<organism evidence="2 3">
    <name type="scientific">Nocardioides caricicola</name>
    <dbReference type="NCBI Taxonomy" id="634770"/>
    <lineage>
        <taxon>Bacteria</taxon>
        <taxon>Bacillati</taxon>
        <taxon>Actinomycetota</taxon>
        <taxon>Actinomycetes</taxon>
        <taxon>Propionibacteriales</taxon>
        <taxon>Nocardioidaceae</taxon>
        <taxon>Nocardioides</taxon>
    </lineage>
</organism>
<proteinExistence type="predicted"/>
<sequence length="336" mass="36411">MSLVIEPVDPDDAASYDAFYDVYLAAERTDEEATPWMRDEMRAALRPRAARRADAFVGRVGGRVVAAGRLETPMLDNLETAEVAVHVGPQDRRLGHGSAMLAGLEREAAGRGRSVLQTLVTWRYDAGPDGAGEAGAEFARAHGYALGLAEVKRRLTLPVEAGLLEQLAAEVAPHHRGYELRSWVGPVPDELAEGWVRLTSTLITEAPVGDMDFEPEKADVGALREGEALIAAQGRTKYNTVAFDPAGEIVAYSDLATTVHEPGKAYQWGTLVRGDARGHRLGLAVKVANLRLLQAERPDIVELTTYNAEVNAHMIGVNERLGFAAVGRLGEFQKRL</sequence>
<keyword evidence="2" id="KW-0012">Acyltransferase</keyword>
<dbReference type="Proteomes" id="UP001595956">
    <property type="component" value="Unassembled WGS sequence"/>
</dbReference>
<dbReference type="GO" id="GO:0016746">
    <property type="term" value="F:acyltransferase activity"/>
    <property type="evidence" value="ECO:0007669"/>
    <property type="project" value="UniProtKB-KW"/>
</dbReference>
<keyword evidence="2" id="KW-0808">Transferase</keyword>
<feature type="domain" description="N-acetyltransferase" evidence="1">
    <location>
        <begin position="3"/>
        <end position="170"/>
    </location>
</feature>
<dbReference type="InterPro" id="IPR016181">
    <property type="entry name" value="Acyl_CoA_acyltransferase"/>
</dbReference>
<dbReference type="InterPro" id="IPR000182">
    <property type="entry name" value="GNAT_dom"/>
</dbReference>
<keyword evidence="3" id="KW-1185">Reference proteome</keyword>